<protein>
    <submittedName>
        <fullName evidence="2">Rhodanese</fullName>
    </submittedName>
</protein>
<dbReference type="Pfam" id="PF00581">
    <property type="entry name" value="Rhodanese"/>
    <property type="match status" value="1"/>
</dbReference>
<evidence type="ECO:0000259" key="1">
    <source>
        <dbReference type="PROSITE" id="PS50206"/>
    </source>
</evidence>
<dbReference type="EMBL" id="JRLX01000009">
    <property type="protein sequence ID" value="KGO86530.1"/>
    <property type="molecule type" value="Genomic_DNA"/>
</dbReference>
<dbReference type="Gene3D" id="3.40.250.10">
    <property type="entry name" value="Rhodanese-like domain"/>
    <property type="match status" value="1"/>
</dbReference>
<accession>A0A0A2ME06</accession>
<dbReference type="SMART" id="SM00450">
    <property type="entry name" value="RHOD"/>
    <property type="match status" value="1"/>
</dbReference>
<gene>
    <name evidence="2" type="ORF">Q765_09880</name>
</gene>
<feature type="domain" description="Rhodanese" evidence="1">
    <location>
        <begin position="14"/>
        <end position="102"/>
    </location>
</feature>
<dbReference type="Proteomes" id="UP000030152">
    <property type="component" value="Unassembled WGS sequence"/>
</dbReference>
<dbReference type="STRING" id="1121895.GCA_000378485_03088"/>
<reference evidence="2 3" key="1">
    <citation type="submission" date="2013-09" db="EMBL/GenBank/DDBJ databases">
        <authorList>
            <person name="Zeng Z."/>
            <person name="Chen C."/>
        </authorList>
    </citation>
    <scope>NUCLEOTIDE SEQUENCE [LARGE SCALE GENOMIC DNA]</scope>
    <source>
        <strain evidence="2 3">WB 3.3-2</strain>
    </source>
</reference>
<dbReference type="InterPro" id="IPR050229">
    <property type="entry name" value="GlpE_sulfurtransferase"/>
</dbReference>
<dbReference type="InterPro" id="IPR036873">
    <property type="entry name" value="Rhodanese-like_dom_sf"/>
</dbReference>
<dbReference type="PANTHER" id="PTHR43031:SF1">
    <property type="entry name" value="PYRIDINE NUCLEOTIDE-DISULPHIDE OXIDOREDUCTASE"/>
    <property type="match status" value="1"/>
</dbReference>
<evidence type="ECO:0000313" key="2">
    <source>
        <dbReference type="EMBL" id="KGO86530.1"/>
    </source>
</evidence>
<comment type="caution">
    <text evidence="2">The sequence shown here is derived from an EMBL/GenBank/DDBJ whole genome shotgun (WGS) entry which is preliminary data.</text>
</comment>
<keyword evidence="3" id="KW-1185">Reference proteome</keyword>
<dbReference type="PROSITE" id="PS50206">
    <property type="entry name" value="RHODANESE_3"/>
    <property type="match status" value="1"/>
</dbReference>
<evidence type="ECO:0000313" key="3">
    <source>
        <dbReference type="Proteomes" id="UP000030152"/>
    </source>
</evidence>
<dbReference type="RefSeq" id="WP_020214254.1">
    <property type="nucleotide sequence ID" value="NZ_JRLX01000009.1"/>
</dbReference>
<dbReference type="OrthoDB" id="9808735at2"/>
<dbReference type="AlphaFoldDB" id="A0A0A2ME06"/>
<dbReference type="CDD" id="cd00158">
    <property type="entry name" value="RHOD"/>
    <property type="match status" value="1"/>
</dbReference>
<dbReference type="PANTHER" id="PTHR43031">
    <property type="entry name" value="FAD-DEPENDENT OXIDOREDUCTASE"/>
    <property type="match status" value="1"/>
</dbReference>
<dbReference type="InterPro" id="IPR001763">
    <property type="entry name" value="Rhodanese-like_dom"/>
</dbReference>
<dbReference type="SUPFAM" id="SSF52821">
    <property type="entry name" value="Rhodanese/Cell cycle control phosphatase"/>
    <property type="match status" value="1"/>
</dbReference>
<dbReference type="eggNOG" id="COG0607">
    <property type="taxonomic scope" value="Bacteria"/>
</dbReference>
<sequence length="104" mass="11664">MNLDQQQWWEEAQQDSNAVLLDVRTPEEWDQGIIPGAINIDYYKGQGFIDEVSQLDKSKTYYVYCRSGVRSANACSIMNELGFEKANNLLGGISQWSGPVVAAE</sequence>
<organism evidence="2 3">
    <name type="scientific">Flavobacterium rivuli WB 3.3-2 = DSM 21788</name>
    <dbReference type="NCBI Taxonomy" id="1121895"/>
    <lineage>
        <taxon>Bacteria</taxon>
        <taxon>Pseudomonadati</taxon>
        <taxon>Bacteroidota</taxon>
        <taxon>Flavobacteriia</taxon>
        <taxon>Flavobacteriales</taxon>
        <taxon>Flavobacteriaceae</taxon>
        <taxon>Flavobacterium</taxon>
    </lineage>
</organism>
<proteinExistence type="predicted"/>
<name>A0A0A2ME06_9FLAO</name>